<gene>
    <name evidence="1" type="ORF">UFOPK2086_00835</name>
</gene>
<organism evidence="1">
    <name type="scientific">freshwater metagenome</name>
    <dbReference type="NCBI Taxonomy" id="449393"/>
    <lineage>
        <taxon>unclassified sequences</taxon>
        <taxon>metagenomes</taxon>
        <taxon>ecological metagenomes</taxon>
    </lineage>
</organism>
<dbReference type="EMBL" id="CAEZVQ010000108">
    <property type="protein sequence ID" value="CAB4639190.1"/>
    <property type="molecule type" value="Genomic_DNA"/>
</dbReference>
<accession>A0A6J6JP90</accession>
<protein>
    <submittedName>
        <fullName evidence="1">Unannotated protein</fullName>
    </submittedName>
</protein>
<dbReference type="AlphaFoldDB" id="A0A6J6JP90"/>
<proteinExistence type="predicted"/>
<reference evidence="1" key="1">
    <citation type="submission" date="2020-05" db="EMBL/GenBank/DDBJ databases">
        <authorList>
            <person name="Chiriac C."/>
            <person name="Salcher M."/>
            <person name="Ghai R."/>
            <person name="Kavagutti S V."/>
        </authorList>
    </citation>
    <scope>NUCLEOTIDE SEQUENCE</scope>
</reference>
<evidence type="ECO:0000313" key="1">
    <source>
        <dbReference type="EMBL" id="CAB4639190.1"/>
    </source>
</evidence>
<name>A0A6J6JP90_9ZZZZ</name>
<sequence length="31" mass="3199">MPLVDAAIPHACEAPVVSEVSVPTADEAMTF</sequence>